<gene>
    <name evidence="2" type="ORF">E0H92_06260</name>
</gene>
<dbReference type="RefSeq" id="WP_131495647.1">
    <property type="nucleotide sequence ID" value="NZ_SJKC01000001.1"/>
</dbReference>
<organism evidence="2 3">
    <name type="scientific">Kribbella speibonae</name>
    <dbReference type="NCBI Taxonomy" id="1572660"/>
    <lineage>
        <taxon>Bacteria</taxon>
        <taxon>Bacillati</taxon>
        <taxon>Actinomycetota</taxon>
        <taxon>Actinomycetes</taxon>
        <taxon>Propionibacteriales</taxon>
        <taxon>Kribbellaceae</taxon>
        <taxon>Kribbella</taxon>
    </lineage>
</organism>
<dbReference type="EMBL" id="SJKC01000001">
    <property type="protein sequence ID" value="TCC41266.1"/>
    <property type="molecule type" value="Genomic_DNA"/>
</dbReference>
<feature type="chain" id="PRO_5038533474" description="Secreted protein" evidence="1">
    <location>
        <begin position="32"/>
        <end position="113"/>
    </location>
</feature>
<evidence type="ECO:0008006" key="4">
    <source>
        <dbReference type="Google" id="ProtNLM"/>
    </source>
</evidence>
<comment type="caution">
    <text evidence="2">The sequence shown here is derived from an EMBL/GenBank/DDBJ whole genome shotgun (WGS) entry which is preliminary data.</text>
</comment>
<evidence type="ECO:0000313" key="3">
    <source>
        <dbReference type="Proteomes" id="UP000294225"/>
    </source>
</evidence>
<sequence>MRRVVRSTVLAAVALAAAIPAAGVTAPAASAASNTAYLKLVFNCANYGPTTVNVNGPGRTSSVRDDTGTHYLTGRGGIWIVKRLANGRIAPKTAYLNVPANTTRTVIVCNANW</sequence>
<dbReference type="AlphaFoldDB" id="A0A4R0J9S8"/>
<protein>
    <recommendedName>
        <fullName evidence="4">Secreted protein</fullName>
    </recommendedName>
</protein>
<keyword evidence="1" id="KW-0732">Signal</keyword>
<feature type="signal peptide" evidence="1">
    <location>
        <begin position="1"/>
        <end position="31"/>
    </location>
</feature>
<proteinExistence type="predicted"/>
<evidence type="ECO:0000256" key="1">
    <source>
        <dbReference type="SAM" id="SignalP"/>
    </source>
</evidence>
<accession>A0A4R0J9S8</accession>
<evidence type="ECO:0000313" key="2">
    <source>
        <dbReference type="EMBL" id="TCC41266.1"/>
    </source>
</evidence>
<dbReference type="Proteomes" id="UP000294225">
    <property type="component" value="Unassembled WGS sequence"/>
</dbReference>
<name>A0A4R0J9S8_9ACTN</name>
<reference evidence="2 3" key="1">
    <citation type="submission" date="2019-02" db="EMBL/GenBank/DDBJ databases">
        <title>Kribbella capetownensis sp. nov. and Kribbella speibonae sp. nov., isolated from soil.</title>
        <authorList>
            <person name="Curtis S.M."/>
            <person name="Norton I."/>
            <person name="Everest G.J."/>
            <person name="Meyers P.R."/>
        </authorList>
    </citation>
    <scope>NUCLEOTIDE SEQUENCE [LARGE SCALE GENOMIC DNA]</scope>
    <source>
        <strain evidence="2 3">YM55</strain>
    </source>
</reference>